<feature type="region of interest" description="Disordered" evidence="1">
    <location>
        <begin position="63"/>
        <end position="84"/>
    </location>
</feature>
<evidence type="ECO:0000256" key="1">
    <source>
        <dbReference type="SAM" id="MobiDB-lite"/>
    </source>
</evidence>
<proteinExistence type="predicted"/>
<evidence type="ECO:0000313" key="3">
    <source>
        <dbReference type="Proteomes" id="UP001279734"/>
    </source>
</evidence>
<evidence type="ECO:0000313" key="2">
    <source>
        <dbReference type="EMBL" id="GMH18713.1"/>
    </source>
</evidence>
<dbReference type="AlphaFoldDB" id="A0AAD3SWB0"/>
<sequence length="130" mass="14964">MLEQARILCITALWLLKQKVHTKALAQHIGAILGSIHRNWPQSRRPIHQAQCDIDGPEDWRELRDVPPLESSSEGSPSLVGKRGNWVEPRSMLCEARMHLDEERETKVDPKPRCRLHTHSEHSCHIVWCG</sequence>
<accession>A0AAD3SWB0</accession>
<reference evidence="2" key="1">
    <citation type="submission" date="2023-05" db="EMBL/GenBank/DDBJ databases">
        <title>Nepenthes gracilis genome sequencing.</title>
        <authorList>
            <person name="Fukushima K."/>
        </authorList>
    </citation>
    <scope>NUCLEOTIDE SEQUENCE</scope>
    <source>
        <strain evidence="2">SING2019-196</strain>
    </source>
</reference>
<dbReference type="EMBL" id="BSYO01000019">
    <property type="protein sequence ID" value="GMH18713.1"/>
    <property type="molecule type" value="Genomic_DNA"/>
</dbReference>
<gene>
    <name evidence="2" type="ORF">Nepgr_020554</name>
</gene>
<protein>
    <submittedName>
        <fullName evidence="2">Uncharacterized protein</fullName>
    </submittedName>
</protein>
<dbReference type="Proteomes" id="UP001279734">
    <property type="component" value="Unassembled WGS sequence"/>
</dbReference>
<comment type="caution">
    <text evidence="2">The sequence shown here is derived from an EMBL/GenBank/DDBJ whole genome shotgun (WGS) entry which is preliminary data.</text>
</comment>
<feature type="compositionally biased region" description="Low complexity" evidence="1">
    <location>
        <begin position="68"/>
        <end position="81"/>
    </location>
</feature>
<keyword evidence="3" id="KW-1185">Reference proteome</keyword>
<organism evidence="2 3">
    <name type="scientific">Nepenthes gracilis</name>
    <name type="common">Slender pitcher plant</name>
    <dbReference type="NCBI Taxonomy" id="150966"/>
    <lineage>
        <taxon>Eukaryota</taxon>
        <taxon>Viridiplantae</taxon>
        <taxon>Streptophyta</taxon>
        <taxon>Embryophyta</taxon>
        <taxon>Tracheophyta</taxon>
        <taxon>Spermatophyta</taxon>
        <taxon>Magnoliopsida</taxon>
        <taxon>eudicotyledons</taxon>
        <taxon>Gunneridae</taxon>
        <taxon>Pentapetalae</taxon>
        <taxon>Caryophyllales</taxon>
        <taxon>Nepenthaceae</taxon>
        <taxon>Nepenthes</taxon>
    </lineage>
</organism>
<name>A0AAD3SWB0_NEPGR</name>